<dbReference type="EMBL" id="BJNP01000005">
    <property type="protein sequence ID" value="GEC71139.1"/>
    <property type="molecule type" value="Genomic_DNA"/>
</dbReference>
<feature type="domain" description="Beta-Casp" evidence="3">
    <location>
        <begin position="257"/>
        <end position="376"/>
    </location>
</feature>
<evidence type="ECO:0000256" key="1">
    <source>
        <dbReference type="ARBA" id="ARBA00022801"/>
    </source>
</evidence>
<dbReference type="Pfam" id="PF07521">
    <property type="entry name" value="RMMBL"/>
    <property type="match status" value="1"/>
</dbReference>
<evidence type="ECO:0000313" key="4">
    <source>
        <dbReference type="EMBL" id="GEC71139.1"/>
    </source>
</evidence>
<dbReference type="GO" id="GO:0004521">
    <property type="term" value="F:RNA endonuclease activity"/>
    <property type="evidence" value="ECO:0007669"/>
    <property type="project" value="TreeGrafter"/>
</dbReference>
<dbReference type="InterPro" id="IPR001279">
    <property type="entry name" value="Metallo-B-lactamas"/>
</dbReference>
<accession>A0A4Y4AUV2</accession>
<dbReference type="Pfam" id="PF10996">
    <property type="entry name" value="Beta-Casp"/>
    <property type="match status" value="1"/>
</dbReference>
<dbReference type="InterPro" id="IPR022712">
    <property type="entry name" value="Beta_Casp"/>
</dbReference>
<organism evidence="4 5">
    <name type="scientific">Flavobacterium flevense</name>
    <dbReference type="NCBI Taxonomy" id="983"/>
    <lineage>
        <taxon>Bacteria</taxon>
        <taxon>Pseudomonadati</taxon>
        <taxon>Bacteroidota</taxon>
        <taxon>Flavobacteriia</taxon>
        <taxon>Flavobacteriales</taxon>
        <taxon>Flavobacteriaceae</taxon>
        <taxon>Flavobacterium</taxon>
    </lineage>
</organism>
<dbReference type="GO" id="GO:0016787">
    <property type="term" value="F:hydrolase activity"/>
    <property type="evidence" value="ECO:0007669"/>
    <property type="project" value="UniProtKB-KW"/>
</dbReference>
<evidence type="ECO:0000259" key="3">
    <source>
        <dbReference type="SMART" id="SM01027"/>
    </source>
</evidence>
<keyword evidence="1 4" id="KW-0378">Hydrolase</keyword>
<dbReference type="SUPFAM" id="SSF56281">
    <property type="entry name" value="Metallo-hydrolase/oxidoreductase"/>
    <property type="match status" value="1"/>
</dbReference>
<evidence type="ECO:0000259" key="2">
    <source>
        <dbReference type="SMART" id="SM00849"/>
    </source>
</evidence>
<dbReference type="InterPro" id="IPR036866">
    <property type="entry name" value="RibonucZ/Hydroxyglut_hydro"/>
</dbReference>
<dbReference type="InterPro" id="IPR050698">
    <property type="entry name" value="MBL"/>
</dbReference>
<keyword evidence="5" id="KW-1185">Reference proteome</keyword>
<dbReference type="Gene3D" id="3.40.50.10890">
    <property type="match status" value="1"/>
</dbReference>
<reference evidence="4 5" key="1">
    <citation type="submission" date="2019-06" db="EMBL/GenBank/DDBJ databases">
        <title>Whole genome shotgun sequence of Flavobacterium flevense NBRC 14960.</title>
        <authorList>
            <person name="Hosoyama A."/>
            <person name="Uohara A."/>
            <person name="Ohji S."/>
            <person name="Ichikawa N."/>
        </authorList>
    </citation>
    <scope>NUCLEOTIDE SEQUENCE [LARGE SCALE GENOMIC DNA]</scope>
    <source>
        <strain evidence="4 5">NBRC 14960</strain>
    </source>
</reference>
<name>A0A4Y4AUV2_9FLAO</name>
<proteinExistence type="predicted"/>
<dbReference type="Gene3D" id="3.60.15.10">
    <property type="entry name" value="Ribonuclease Z/Hydroxyacylglutathione hydrolase-like"/>
    <property type="match status" value="1"/>
</dbReference>
<evidence type="ECO:0000313" key="5">
    <source>
        <dbReference type="Proteomes" id="UP000316775"/>
    </source>
</evidence>
<dbReference type="CDD" id="cd16295">
    <property type="entry name" value="TTHA0252-CPSF-like_MBL-fold"/>
    <property type="match status" value="1"/>
</dbReference>
<sequence length="461" mass="51167">MWLNFKKNKAMKIKFIGAAGTVTGSKTLIESNGIRILIDCGLFQGLKSLRELNWEPLPVLADTIDYVLLTHGHLDHCGWLPRLVSQGFQGKIYCTGPTMEISKLILVDSAKIQEEDAKKAIQENSSRHEIVKPLYSVEEAKKVFPLFNVVAPNVKVSVEPEIEAVFTPAGHIIGACSISLELEGKTLVFSGDLGRDNDVLLYPPVKPKKADLVFLESTYGDRLHPDSDPKTELENTINETFKKGGTVIIPSFAVERAQSIMFILWELKKEGRIPDIPYILDSPMGIGAFEVFFNNTQWHKLSLADCQAMSKMFVINADYEETLAAINNKGAKVVIAASGMITGGRVLSYLENYIGLPETTIIIVGYQAEGTRGRKLIEGAKSIKIFGSYYKVRAKITEINGLSAHGDQADLLDWLSELENKPHRVFLVHGEHAAADELRIKIRENYGINCSVPLMGQEFNF</sequence>
<gene>
    <name evidence="4" type="ORF">FFL01_06780</name>
</gene>
<feature type="domain" description="Metallo-beta-lactamase" evidence="2">
    <location>
        <begin position="23"/>
        <end position="252"/>
    </location>
</feature>
<dbReference type="STRING" id="983.SAMN05443543_101341"/>
<dbReference type="Proteomes" id="UP000316775">
    <property type="component" value="Unassembled WGS sequence"/>
</dbReference>
<dbReference type="AlphaFoldDB" id="A0A4Y4AUV2"/>
<dbReference type="SMART" id="SM00849">
    <property type="entry name" value="Lactamase_B"/>
    <property type="match status" value="1"/>
</dbReference>
<dbReference type="InterPro" id="IPR011108">
    <property type="entry name" value="RMMBL"/>
</dbReference>
<dbReference type="PANTHER" id="PTHR11203">
    <property type="entry name" value="CLEAVAGE AND POLYADENYLATION SPECIFICITY FACTOR FAMILY MEMBER"/>
    <property type="match status" value="1"/>
</dbReference>
<dbReference type="Pfam" id="PF00753">
    <property type="entry name" value="Lactamase_B"/>
    <property type="match status" value="1"/>
</dbReference>
<dbReference type="PANTHER" id="PTHR11203:SF37">
    <property type="entry name" value="INTEGRATOR COMPLEX SUBUNIT 11"/>
    <property type="match status" value="1"/>
</dbReference>
<protein>
    <submittedName>
        <fullName evidence="4">MBL fold metallo-hydrolase</fullName>
    </submittedName>
</protein>
<comment type="caution">
    <text evidence="4">The sequence shown here is derived from an EMBL/GenBank/DDBJ whole genome shotgun (WGS) entry which is preliminary data.</text>
</comment>
<dbReference type="SMART" id="SM01027">
    <property type="entry name" value="Beta-Casp"/>
    <property type="match status" value="1"/>
</dbReference>